<evidence type="ECO:0000313" key="2">
    <source>
        <dbReference type="EMBL" id="KIM79337.1"/>
    </source>
</evidence>
<organism evidence="2 3">
    <name type="scientific">Piloderma croceum (strain F 1598)</name>
    <dbReference type="NCBI Taxonomy" id="765440"/>
    <lineage>
        <taxon>Eukaryota</taxon>
        <taxon>Fungi</taxon>
        <taxon>Dikarya</taxon>
        <taxon>Basidiomycota</taxon>
        <taxon>Agaricomycotina</taxon>
        <taxon>Agaricomycetes</taxon>
        <taxon>Agaricomycetidae</taxon>
        <taxon>Atheliales</taxon>
        <taxon>Atheliaceae</taxon>
        <taxon>Piloderma</taxon>
    </lineage>
</organism>
<dbReference type="EMBL" id="KN833010">
    <property type="protein sequence ID" value="KIM79337.1"/>
    <property type="molecule type" value="Genomic_DNA"/>
</dbReference>
<reference evidence="3" key="2">
    <citation type="submission" date="2015-01" db="EMBL/GenBank/DDBJ databases">
        <title>Evolutionary Origins and Diversification of the Mycorrhizal Mutualists.</title>
        <authorList>
            <consortium name="DOE Joint Genome Institute"/>
            <consortium name="Mycorrhizal Genomics Consortium"/>
            <person name="Kohler A."/>
            <person name="Kuo A."/>
            <person name="Nagy L.G."/>
            <person name="Floudas D."/>
            <person name="Copeland A."/>
            <person name="Barry K.W."/>
            <person name="Cichocki N."/>
            <person name="Veneault-Fourrey C."/>
            <person name="LaButti K."/>
            <person name="Lindquist E.A."/>
            <person name="Lipzen A."/>
            <person name="Lundell T."/>
            <person name="Morin E."/>
            <person name="Murat C."/>
            <person name="Riley R."/>
            <person name="Ohm R."/>
            <person name="Sun H."/>
            <person name="Tunlid A."/>
            <person name="Henrissat B."/>
            <person name="Grigoriev I.V."/>
            <person name="Hibbett D.S."/>
            <person name="Martin F."/>
        </authorList>
    </citation>
    <scope>NUCLEOTIDE SEQUENCE [LARGE SCALE GENOMIC DNA]</scope>
    <source>
        <strain evidence="3">F 1598</strain>
    </source>
</reference>
<sequence length="66" mass="7373">MAMVMMNTDPGSLQMDGSQSIGEGERQLNMEEQEEELQGGPDLEELCEDDGMKMDPDDLSHLHHLP</sequence>
<evidence type="ECO:0000313" key="3">
    <source>
        <dbReference type="Proteomes" id="UP000054166"/>
    </source>
</evidence>
<dbReference type="AlphaFoldDB" id="A0A0C3BPT9"/>
<dbReference type="InParanoid" id="A0A0C3BPT9"/>
<name>A0A0C3BPT9_PILCF</name>
<dbReference type="Proteomes" id="UP000054166">
    <property type="component" value="Unassembled WGS sequence"/>
</dbReference>
<feature type="compositionally biased region" description="Basic and acidic residues" evidence="1">
    <location>
        <begin position="50"/>
        <end position="66"/>
    </location>
</feature>
<accession>A0A0C3BPT9</accession>
<proteinExistence type="predicted"/>
<keyword evidence="3" id="KW-1185">Reference proteome</keyword>
<protein>
    <submittedName>
        <fullName evidence="2">Uncharacterized protein</fullName>
    </submittedName>
</protein>
<evidence type="ECO:0000256" key="1">
    <source>
        <dbReference type="SAM" id="MobiDB-lite"/>
    </source>
</evidence>
<feature type="compositionally biased region" description="Acidic residues" evidence="1">
    <location>
        <begin position="31"/>
        <end position="49"/>
    </location>
</feature>
<reference evidence="2 3" key="1">
    <citation type="submission" date="2014-04" db="EMBL/GenBank/DDBJ databases">
        <authorList>
            <consortium name="DOE Joint Genome Institute"/>
            <person name="Kuo A."/>
            <person name="Tarkka M."/>
            <person name="Buscot F."/>
            <person name="Kohler A."/>
            <person name="Nagy L.G."/>
            <person name="Floudas D."/>
            <person name="Copeland A."/>
            <person name="Barry K.W."/>
            <person name="Cichocki N."/>
            <person name="Veneault-Fourrey C."/>
            <person name="LaButti K."/>
            <person name="Lindquist E.A."/>
            <person name="Lipzen A."/>
            <person name="Lundell T."/>
            <person name="Morin E."/>
            <person name="Murat C."/>
            <person name="Sun H."/>
            <person name="Tunlid A."/>
            <person name="Henrissat B."/>
            <person name="Grigoriev I.V."/>
            <person name="Hibbett D.S."/>
            <person name="Martin F."/>
            <person name="Nordberg H.P."/>
            <person name="Cantor M.N."/>
            <person name="Hua S.X."/>
        </authorList>
    </citation>
    <scope>NUCLEOTIDE SEQUENCE [LARGE SCALE GENOMIC DNA]</scope>
    <source>
        <strain evidence="2 3">F 1598</strain>
    </source>
</reference>
<feature type="compositionally biased region" description="Polar residues" evidence="1">
    <location>
        <begin position="9"/>
        <end position="21"/>
    </location>
</feature>
<dbReference type="HOGENOM" id="CLU_2832060_0_0_1"/>
<feature type="region of interest" description="Disordered" evidence="1">
    <location>
        <begin position="1"/>
        <end position="66"/>
    </location>
</feature>
<gene>
    <name evidence="2" type="ORF">PILCRDRAFT_10469</name>
</gene>